<dbReference type="PANTHER" id="PTHR46594:SF4">
    <property type="entry name" value="P-TYPE CATION-TRANSPORTING ATPASE"/>
    <property type="match status" value="1"/>
</dbReference>
<dbReference type="GO" id="GO:0005507">
    <property type="term" value="F:copper ion binding"/>
    <property type="evidence" value="ECO:0007669"/>
    <property type="project" value="InterPro"/>
</dbReference>
<dbReference type="InterPro" id="IPR049740">
    <property type="entry name" value="CopZ"/>
</dbReference>
<evidence type="ECO:0000313" key="9">
    <source>
        <dbReference type="Proteomes" id="UP000030832"/>
    </source>
</evidence>
<dbReference type="PRINTS" id="PR00942">
    <property type="entry name" value="CUATPASEI"/>
</dbReference>
<dbReference type="Pfam" id="PF00403">
    <property type="entry name" value="HMA"/>
    <property type="match status" value="1"/>
</dbReference>
<dbReference type="InterPro" id="IPR017969">
    <property type="entry name" value="Heavy-metal-associated_CS"/>
</dbReference>
<dbReference type="STRING" id="333138.LQ50_25625"/>
<dbReference type="eggNOG" id="COG2608">
    <property type="taxonomic scope" value="Bacteria"/>
</dbReference>
<gene>
    <name evidence="8" type="ORF">LQ50_25625</name>
</gene>
<dbReference type="InterPro" id="IPR036163">
    <property type="entry name" value="HMA_dom_sf"/>
</dbReference>
<evidence type="ECO:0000256" key="2">
    <source>
        <dbReference type="ARBA" id="ARBA00015313"/>
    </source>
</evidence>
<dbReference type="SUPFAM" id="SSF55008">
    <property type="entry name" value="HMA, heavy metal-associated domain"/>
    <property type="match status" value="1"/>
</dbReference>
<dbReference type="Gene3D" id="3.30.70.100">
    <property type="match status" value="1"/>
</dbReference>
<keyword evidence="3" id="KW-0963">Cytoplasm</keyword>
<organism evidence="8 9">
    <name type="scientific">Halalkalibacter okhensis</name>
    <dbReference type="NCBI Taxonomy" id="333138"/>
    <lineage>
        <taxon>Bacteria</taxon>
        <taxon>Bacillati</taxon>
        <taxon>Bacillota</taxon>
        <taxon>Bacilli</taxon>
        <taxon>Bacillales</taxon>
        <taxon>Bacillaceae</taxon>
        <taxon>Halalkalibacter</taxon>
    </lineage>
</organism>
<name>A0A0B0I5L5_9BACI</name>
<comment type="caution">
    <text evidence="8">The sequence shown here is derived from an EMBL/GenBank/DDBJ whole genome shotgun (WGS) entry which is preliminary data.</text>
</comment>
<sequence>MEQKTTLKVNGMSCGHCISTIESKIGNLNGVHSVKVLLSEGEVSLNYDSNVISLDQIIHEIEDQGYDVE</sequence>
<evidence type="ECO:0000256" key="1">
    <source>
        <dbReference type="ARBA" id="ARBA00004496"/>
    </source>
</evidence>
<dbReference type="PROSITE" id="PS01047">
    <property type="entry name" value="HMA_1"/>
    <property type="match status" value="1"/>
</dbReference>
<dbReference type="InterPro" id="IPR006121">
    <property type="entry name" value="HMA_dom"/>
</dbReference>
<accession>A0A0B0I5L5</accession>
<evidence type="ECO:0000313" key="8">
    <source>
        <dbReference type="EMBL" id="KHF37743.1"/>
    </source>
</evidence>
<reference evidence="8 9" key="1">
    <citation type="submission" date="2014-09" db="EMBL/GenBank/DDBJ databases">
        <title>Genome sequencing and annotation of Bacillus Okhensis strain Kh10-101T.</title>
        <authorList>
            <person name="Prakash J.S."/>
        </authorList>
    </citation>
    <scope>NUCLEOTIDE SEQUENCE [LARGE SCALE GENOMIC DNA]</scope>
    <source>
        <strain evidence="9">Kh10-101T</strain>
    </source>
</reference>
<dbReference type="Proteomes" id="UP000030832">
    <property type="component" value="Unassembled WGS sequence"/>
</dbReference>
<dbReference type="CDD" id="cd00371">
    <property type="entry name" value="HMA"/>
    <property type="match status" value="1"/>
</dbReference>
<dbReference type="EMBL" id="JRJU01000081">
    <property type="protein sequence ID" value="KHF37743.1"/>
    <property type="molecule type" value="Genomic_DNA"/>
</dbReference>
<evidence type="ECO:0000256" key="5">
    <source>
        <dbReference type="ARBA" id="ARBA00023008"/>
    </source>
</evidence>
<feature type="domain" description="HMA" evidence="7">
    <location>
        <begin position="3"/>
        <end position="69"/>
    </location>
</feature>
<keyword evidence="6" id="KW-0143">Chaperone</keyword>
<evidence type="ECO:0000256" key="3">
    <source>
        <dbReference type="ARBA" id="ARBA00022490"/>
    </source>
</evidence>
<comment type="subcellular location">
    <subcellularLocation>
        <location evidence="1">Cytoplasm</location>
    </subcellularLocation>
</comment>
<dbReference type="InterPro" id="IPR006122">
    <property type="entry name" value="HMA_Cu_ion-bd"/>
</dbReference>
<dbReference type="GO" id="GO:0005737">
    <property type="term" value="C:cytoplasm"/>
    <property type="evidence" value="ECO:0007669"/>
    <property type="project" value="UniProtKB-SubCell"/>
</dbReference>
<dbReference type="FunFam" id="3.30.70.100:FF:000001">
    <property type="entry name" value="ATPase copper transporting beta"/>
    <property type="match status" value="1"/>
</dbReference>
<dbReference type="OrthoDB" id="9813965at2"/>
<proteinExistence type="predicted"/>
<dbReference type="PROSITE" id="PS50846">
    <property type="entry name" value="HMA_2"/>
    <property type="match status" value="1"/>
</dbReference>
<protein>
    <recommendedName>
        <fullName evidence="2">Copper chaperone CopZ</fullName>
    </recommendedName>
</protein>
<dbReference type="NCBIfam" id="NF033795">
    <property type="entry name" value="chaper_CopZ_Bs"/>
    <property type="match status" value="1"/>
</dbReference>
<dbReference type="NCBIfam" id="TIGR00003">
    <property type="entry name" value="copper ion binding protein"/>
    <property type="match status" value="1"/>
</dbReference>
<dbReference type="RefSeq" id="WP_034634262.1">
    <property type="nucleotide sequence ID" value="NZ_JRJU01000081.1"/>
</dbReference>
<keyword evidence="5" id="KW-0186">Copper</keyword>
<evidence type="ECO:0000256" key="6">
    <source>
        <dbReference type="ARBA" id="ARBA00023186"/>
    </source>
</evidence>
<dbReference type="PANTHER" id="PTHR46594">
    <property type="entry name" value="P-TYPE CATION-TRANSPORTING ATPASE"/>
    <property type="match status" value="1"/>
</dbReference>
<dbReference type="AlphaFoldDB" id="A0A0B0I5L5"/>
<keyword evidence="4" id="KW-0479">Metal-binding</keyword>
<evidence type="ECO:0000259" key="7">
    <source>
        <dbReference type="PROSITE" id="PS50846"/>
    </source>
</evidence>
<evidence type="ECO:0000256" key="4">
    <source>
        <dbReference type="ARBA" id="ARBA00022723"/>
    </source>
</evidence>
<keyword evidence="9" id="KW-1185">Reference proteome</keyword>